<organism evidence="1 2">
    <name type="scientific">Luteolibacter yonseiensis</name>
    <dbReference type="NCBI Taxonomy" id="1144680"/>
    <lineage>
        <taxon>Bacteria</taxon>
        <taxon>Pseudomonadati</taxon>
        <taxon>Verrucomicrobiota</taxon>
        <taxon>Verrucomicrobiia</taxon>
        <taxon>Verrucomicrobiales</taxon>
        <taxon>Verrucomicrobiaceae</taxon>
        <taxon>Luteolibacter</taxon>
    </lineage>
</organism>
<dbReference type="SUPFAM" id="SSF143081">
    <property type="entry name" value="BB1717-like"/>
    <property type="match status" value="1"/>
</dbReference>
<keyword evidence="2" id="KW-1185">Reference proteome</keyword>
<dbReference type="EMBL" id="JAENIK010000013">
    <property type="protein sequence ID" value="MBK1818233.1"/>
    <property type="molecule type" value="Genomic_DNA"/>
</dbReference>
<evidence type="ECO:0000313" key="2">
    <source>
        <dbReference type="Proteomes" id="UP000600139"/>
    </source>
</evidence>
<dbReference type="InterPro" id="IPR036590">
    <property type="entry name" value="SRAP-like"/>
</dbReference>
<dbReference type="Gene3D" id="3.90.1680.10">
    <property type="entry name" value="SOS response associated peptidase-like"/>
    <property type="match status" value="1"/>
</dbReference>
<reference evidence="1" key="1">
    <citation type="submission" date="2021-01" db="EMBL/GenBank/DDBJ databases">
        <title>Modified the classification status of verrucomicrobia.</title>
        <authorList>
            <person name="Feng X."/>
        </authorList>
    </citation>
    <scope>NUCLEOTIDE SEQUENCE</scope>
    <source>
        <strain evidence="1">JCM 18052</strain>
    </source>
</reference>
<dbReference type="Proteomes" id="UP000600139">
    <property type="component" value="Unassembled WGS sequence"/>
</dbReference>
<proteinExistence type="predicted"/>
<comment type="caution">
    <text evidence="1">The sequence shown here is derived from an EMBL/GenBank/DDBJ whole genome shotgun (WGS) entry which is preliminary data.</text>
</comment>
<dbReference type="AlphaFoldDB" id="A0A934R973"/>
<name>A0A934R973_9BACT</name>
<dbReference type="GO" id="GO:0003697">
    <property type="term" value="F:single-stranded DNA binding"/>
    <property type="evidence" value="ECO:0007669"/>
    <property type="project" value="InterPro"/>
</dbReference>
<accession>A0A934R973</accession>
<dbReference type="GO" id="GO:0106300">
    <property type="term" value="P:protein-DNA covalent cross-linking repair"/>
    <property type="evidence" value="ECO:0007669"/>
    <property type="project" value="InterPro"/>
</dbReference>
<evidence type="ECO:0000313" key="1">
    <source>
        <dbReference type="EMBL" id="MBK1818233.1"/>
    </source>
</evidence>
<protein>
    <submittedName>
        <fullName evidence="1">SOS response-associated peptidase family protein</fullName>
    </submittedName>
</protein>
<sequence>MQEAFTLAKSTRLLTDSETAATEAVAWGADEMFQPNSTALAMLPDGQFHHLIWGIRRWFLPCVHLIKCISLGDKSWKSTASRGRCVIPMTTFVEMNREDWWGGVFELVAKEGGLMWVAGIWDVVQRRPRHFAIITQ</sequence>
<dbReference type="RefSeq" id="WP_200353182.1">
    <property type="nucleotide sequence ID" value="NZ_BAABHZ010000002.1"/>
</dbReference>
<gene>
    <name evidence="1" type="ORF">JIN84_21595</name>
</gene>